<evidence type="ECO:0000313" key="9">
    <source>
        <dbReference type="Proteomes" id="UP000193689"/>
    </source>
</evidence>
<dbReference type="RefSeq" id="XP_040720185.1">
    <property type="nucleotide sequence ID" value="XM_040853308.1"/>
</dbReference>
<sequence length="229" mass="25782">MTGLVTGLDALSDILIATIPIIIIHRARLRTMQKISLGMFLCLNLVMVCLAITRVSKIHGAAGVDVPWEFFWQYIEAAVAVMMGSLTVVRSLFALRDERNRARVAVARPRPLAQSFFNRVRLLHNNKEHVGLESHDNDALPEVPSATMMGLRTFIRRNNRDSGSQMTQVPLEGISQQDTVVELDNYNSRQDAVAELDNPQGYPVAELDSARPTVMYEQPRFDSNRRVHE</sequence>
<feature type="transmembrane region" description="Helical" evidence="6">
    <location>
        <begin position="71"/>
        <end position="93"/>
    </location>
</feature>
<dbReference type="GeneID" id="63769520"/>
<dbReference type="EMBL" id="MCFJ01000002">
    <property type="protein sequence ID" value="ORY70235.1"/>
    <property type="molecule type" value="Genomic_DNA"/>
</dbReference>
<evidence type="ECO:0000259" key="7">
    <source>
        <dbReference type="Pfam" id="PF20684"/>
    </source>
</evidence>
<feature type="domain" description="Rhodopsin" evidence="7">
    <location>
        <begin position="7"/>
        <end position="94"/>
    </location>
</feature>
<evidence type="ECO:0000256" key="4">
    <source>
        <dbReference type="ARBA" id="ARBA00023136"/>
    </source>
</evidence>
<reference evidence="8 9" key="1">
    <citation type="submission" date="2016-07" db="EMBL/GenBank/DDBJ databases">
        <title>Pervasive Adenine N6-methylation of Active Genes in Fungi.</title>
        <authorList>
            <consortium name="DOE Joint Genome Institute"/>
            <person name="Mondo S.J."/>
            <person name="Dannebaum R.O."/>
            <person name="Kuo R.C."/>
            <person name="Labutti K."/>
            <person name="Haridas S."/>
            <person name="Kuo A."/>
            <person name="Salamov A."/>
            <person name="Ahrendt S.R."/>
            <person name="Lipzen A."/>
            <person name="Sullivan W."/>
            <person name="Andreopoulos W.B."/>
            <person name="Clum A."/>
            <person name="Lindquist E."/>
            <person name="Daum C."/>
            <person name="Ramamoorthy G.K."/>
            <person name="Gryganskyi A."/>
            <person name="Culley D."/>
            <person name="Magnuson J.K."/>
            <person name="James T.Y."/>
            <person name="O'Malley M.A."/>
            <person name="Stajich J.E."/>
            <person name="Spatafora J.W."/>
            <person name="Visel A."/>
            <person name="Grigoriev I.V."/>
        </authorList>
    </citation>
    <scope>NUCLEOTIDE SEQUENCE [LARGE SCALE GENOMIC DNA]</scope>
    <source>
        <strain evidence="8 9">CBS 129021</strain>
    </source>
</reference>
<feature type="transmembrane region" description="Helical" evidence="6">
    <location>
        <begin position="37"/>
        <end position="56"/>
    </location>
</feature>
<name>A0A1Y2EHH5_9PEZI</name>
<keyword evidence="2 6" id="KW-0812">Transmembrane</keyword>
<proteinExistence type="inferred from homology"/>
<evidence type="ECO:0000256" key="3">
    <source>
        <dbReference type="ARBA" id="ARBA00022989"/>
    </source>
</evidence>
<keyword evidence="4 6" id="KW-0472">Membrane</keyword>
<dbReference type="OrthoDB" id="444631at2759"/>
<dbReference type="InterPro" id="IPR049326">
    <property type="entry name" value="Rhodopsin_dom_fungi"/>
</dbReference>
<comment type="caution">
    <text evidence="8">The sequence shown here is derived from an EMBL/GenBank/DDBJ whole genome shotgun (WGS) entry which is preliminary data.</text>
</comment>
<organism evidence="8 9">
    <name type="scientific">Pseudomassariella vexata</name>
    <dbReference type="NCBI Taxonomy" id="1141098"/>
    <lineage>
        <taxon>Eukaryota</taxon>
        <taxon>Fungi</taxon>
        <taxon>Dikarya</taxon>
        <taxon>Ascomycota</taxon>
        <taxon>Pezizomycotina</taxon>
        <taxon>Sordariomycetes</taxon>
        <taxon>Xylariomycetidae</taxon>
        <taxon>Amphisphaeriales</taxon>
        <taxon>Pseudomassariaceae</taxon>
        <taxon>Pseudomassariella</taxon>
    </lineage>
</organism>
<keyword evidence="9" id="KW-1185">Reference proteome</keyword>
<protein>
    <recommendedName>
        <fullName evidence="7">Rhodopsin domain-containing protein</fullName>
    </recommendedName>
</protein>
<evidence type="ECO:0000256" key="5">
    <source>
        <dbReference type="ARBA" id="ARBA00038359"/>
    </source>
</evidence>
<feature type="transmembrane region" description="Helical" evidence="6">
    <location>
        <begin position="6"/>
        <end position="25"/>
    </location>
</feature>
<dbReference type="PANTHER" id="PTHR33048">
    <property type="entry name" value="PTH11-LIKE INTEGRAL MEMBRANE PROTEIN (AFU_ORTHOLOGUE AFUA_5G11245)"/>
    <property type="match status" value="1"/>
</dbReference>
<evidence type="ECO:0000313" key="8">
    <source>
        <dbReference type="EMBL" id="ORY70235.1"/>
    </source>
</evidence>
<evidence type="ECO:0000256" key="1">
    <source>
        <dbReference type="ARBA" id="ARBA00004141"/>
    </source>
</evidence>
<gene>
    <name evidence="8" type="ORF">BCR38DRAFT_102793</name>
</gene>
<dbReference type="InParanoid" id="A0A1Y2EHH5"/>
<comment type="similarity">
    <text evidence="5">Belongs to the SAT4 family.</text>
</comment>
<dbReference type="PANTHER" id="PTHR33048:SF47">
    <property type="entry name" value="INTEGRAL MEMBRANE PROTEIN-RELATED"/>
    <property type="match status" value="1"/>
</dbReference>
<keyword evidence="3 6" id="KW-1133">Transmembrane helix</keyword>
<evidence type="ECO:0000256" key="2">
    <source>
        <dbReference type="ARBA" id="ARBA00022692"/>
    </source>
</evidence>
<dbReference type="Pfam" id="PF20684">
    <property type="entry name" value="Fung_rhodopsin"/>
    <property type="match status" value="1"/>
</dbReference>
<dbReference type="InterPro" id="IPR052337">
    <property type="entry name" value="SAT4-like"/>
</dbReference>
<accession>A0A1Y2EHH5</accession>
<comment type="subcellular location">
    <subcellularLocation>
        <location evidence="1">Membrane</location>
        <topology evidence="1">Multi-pass membrane protein</topology>
    </subcellularLocation>
</comment>
<evidence type="ECO:0000256" key="6">
    <source>
        <dbReference type="SAM" id="Phobius"/>
    </source>
</evidence>
<dbReference type="STRING" id="1141098.A0A1Y2EHH5"/>
<dbReference type="GO" id="GO:0016020">
    <property type="term" value="C:membrane"/>
    <property type="evidence" value="ECO:0007669"/>
    <property type="project" value="UniProtKB-SubCell"/>
</dbReference>
<dbReference type="Proteomes" id="UP000193689">
    <property type="component" value="Unassembled WGS sequence"/>
</dbReference>
<dbReference type="AlphaFoldDB" id="A0A1Y2EHH5"/>